<evidence type="ECO:0000313" key="1">
    <source>
        <dbReference type="EMBL" id="MBE9077151.1"/>
    </source>
</evidence>
<protein>
    <recommendedName>
        <fullName evidence="3">Tubulin-like protein</fullName>
    </recommendedName>
</protein>
<sequence length="549" mass="62473">MPLSMYHSASGSQSPHCLHFVGIGRTGAGMLDSMLRTGELEDILEDPRARFTALIVDIGEQDMQQARDYADGFLERLKERNIPTERAQIRFAPMEVPTRDELFTSLRRYREFLKLEYPRYYWNPNYEPWLPDSVEIPEAGDHFPRAIAKAIYGKAYYDGDRTLDKELEDFAKSVDQTKLPSMVLMSFAMGGGTGSGIVVDLARHLSNVKLGRRIPVVGIGTLPCSGDPEMYRGSNLFPTFNELDCMLDDDKNQGVVTVWGDLYRNPFTGGFFALSMENSWQRLTRYTNTGEQKVRDRMRLQVTNKFVADAFMRTALDDYGRTLFKALRLVGMTTAPHEAISSKDHSWALYNVAKLTHPAVQVLPGEPLSKWRQVISQWIDHIPEFGGLKPGFKTDYAECIVHSPREMWNDKLDEKFKAAMGEFLLDSEDSGIKVTYREFFDHLTAFADIMLPGVAKTDFVSFYESRDQYDTLSWEEKLLHHSWLLDLGVMMSEPAIRFEGMAGECLWGCACWIVVPYDAIRGDSVIETTRRDILREGIAEMTKTVVATP</sequence>
<dbReference type="RefSeq" id="WP_193905813.1">
    <property type="nucleotide sequence ID" value="NZ_JADEXG010000013.1"/>
</dbReference>
<dbReference type="AlphaFoldDB" id="A0A8J7DLD8"/>
<comment type="caution">
    <text evidence="1">The sequence shown here is derived from an EMBL/GenBank/DDBJ whole genome shotgun (WGS) entry which is preliminary data.</text>
</comment>
<gene>
    <name evidence="1" type="ORF">IQ241_07545</name>
</gene>
<name>A0A8J7DLD8_9CYAN</name>
<keyword evidence="2" id="KW-1185">Reference proteome</keyword>
<evidence type="ECO:0008006" key="3">
    <source>
        <dbReference type="Google" id="ProtNLM"/>
    </source>
</evidence>
<organism evidence="1 2">
    <name type="scientific">Vasconcelosia minhoensis LEGE 07310</name>
    <dbReference type="NCBI Taxonomy" id="915328"/>
    <lineage>
        <taxon>Bacteria</taxon>
        <taxon>Bacillati</taxon>
        <taxon>Cyanobacteriota</taxon>
        <taxon>Cyanophyceae</taxon>
        <taxon>Nodosilineales</taxon>
        <taxon>Cymatolegaceae</taxon>
        <taxon>Vasconcelosia</taxon>
        <taxon>Vasconcelosia minhoensis</taxon>
    </lineage>
</organism>
<proteinExistence type="predicted"/>
<accession>A0A8J7DLD8</accession>
<dbReference type="SUPFAM" id="SSF52490">
    <property type="entry name" value="Tubulin nucleotide-binding domain-like"/>
    <property type="match status" value="1"/>
</dbReference>
<reference evidence="1" key="1">
    <citation type="submission" date="2020-10" db="EMBL/GenBank/DDBJ databases">
        <authorList>
            <person name="Castelo-Branco R."/>
            <person name="Eusebio N."/>
            <person name="Adriana R."/>
            <person name="Vieira A."/>
            <person name="Brugerolle De Fraissinette N."/>
            <person name="Rezende De Castro R."/>
            <person name="Schneider M.P."/>
            <person name="Vasconcelos V."/>
            <person name="Leao P.N."/>
        </authorList>
    </citation>
    <scope>NUCLEOTIDE SEQUENCE</scope>
    <source>
        <strain evidence="1">LEGE 07310</strain>
    </source>
</reference>
<dbReference type="InterPro" id="IPR036525">
    <property type="entry name" value="Tubulin/FtsZ_GTPase_sf"/>
</dbReference>
<dbReference type="EMBL" id="JADEXG010000013">
    <property type="protein sequence ID" value="MBE9077151.1"/>
    <property type="molecule type" value="Genomic_DNA"/>
</dbReference>
<dbReference type="Gene3D" id="3.40.50.1440">
    <property type="entry name" value="Tubulin/FtsZ, GTPase domain"/>
    <property type="match status" value="1"/>
</dbReference>
<evidence type="ECO:0000313" key="2">
    <source>
        <dbReference type="Proteomes" id="UP000636505"/>
    </source>
</evidence>
<dbReference type="Proteomes" id="UP000636505">
    <property type="component" value="Unassembled WGS sequence"/>
</dbReference>